<feature type="compositionally biased region" description="Polar residues" evidence="1">
    <location>
        <begin position="49"/>
        <end position="69"/>
    </location>
</feature>
<dbReference type="RefSeq" id="XP_025346381.1">
    <property type="nucleotide sequence ID" value="XM_025490979.1"/>
</dbReference>
<gene>
    <name evidence="2" type="ORF">BCV69DRAFT_272542</name>
</gene>
<proteinExistence type="predicted"/>
<sequence length="139" mass="14733">MLLLTDDLADAQEEEDEEDSQVRSAPVSLPRLHVTPSSPTTSPEIPSKAPQQSPLVSSKDSPSRLSRIRQSMSSCESQFQSVRHSMSVLGWELTTTCCELGSAMLEGVAPGSGDTEGWQAYLAIAAGATGLVKVAKEDG</sequence>
<evidence type="ECO:0000256" key="1">
    <source>
        <dbReference type="SAM" id="MobiDB-lite"/>
    </source>
</evidence>
<feature type="compositionally biased region" description="Acidic residues" evidence="1">
    <location>
        <begin position="7"/>
        <end position="19"/>
    </location>
</feature>
<organism evidence="2 3">
    <name type="scientific">Pseudomicrostroma glucosiphilum</name>
    <dbReference type="NCBI Taxonomy" id="1684307"/>
    <lineage>
        <taxon>Eukaryota</taxon>
        <taxon>Fungi</taxon>
        <taxon>Dikarya</taxon>
        <taxon>Basidiomycota</taxon>
        <taxon>Ustilaginomycotina</taxon>
        <taxon>Exobasidiomycetes</taxon>
        <taxon>Microstromatales</taxon>
        <taxon>Microstromatales incertae sedis</taxon>
        <taxon>Pseudomicrostroma</taxon>
    </lineage>
</organism>
<reference evidence="2 3" key="1">
    <citation type="journal article" date="2018" name="Mol. Biol. Evol.">
        <title>Broad Genomic Sampling Reveals a Smut Pathogenic Ancestry of the Fungal Clade Ustilaginomycotina.</title>
        <authorList>
            <person name="Kijpornyongpan T."/>
            <person name="Mondo S.J."/>
            <person name="Barry K."/>
            <person name="Sandor L."/>
            <person name="Lee J."/>
            <person name="Lipzen A."/>
            <person name="Pangilinan J."/>
            <person name="LaButti K."/>
            <person name="Hainaut M."/>
            <person name="Henrissat B."/>
            <person name="Grigoriev I.V."/>
            <person name="Spatafora J.W."/>
            <person name="Aime M.C."/>
        </authorList>
    </citation>
    <scope>NUCLEOTIDE SEQUENCE [LARGE SCALE GENOMIC DNA]</scope>
    <source>
        <strain evidence="2 3">MCA 4718</strain>
    </source>
</reference>
<dbReference type="AlphaFoldDB" id="A0A316U436"/>
<dbReference type="Proteomes" id="UP000245942">
    <property type="component" value="Unassembled WGS sequence"/>
</dbReference>
<protein>
    <submittedName>
        <fullName evidence="2">Uncharacterized protein</fullName>
    </submittedName>
</protein>
<name>A0A316U436_9BASI</name>
<keyword evidence="3" id="KW-1185">Reference proteome</keyword>
<dbReference type="GeneID" id="37012713"/>
<evidence type="ECO:0000313" key="3">
    <source>
        <dbReference type="Proteomes" id="UP000245942"/>
    </source>
</evidence>
<accession>A0A316U436</accession>
<feature type="region of interest" description="Disordered" evidence="1">
    <location>
        <begin position="1"/>
        <end position="69"/>
    </location>
</feature>
<dbReference type="EMBL" id="KZ819332">
    <property type="protein sequence ID" value="PWN19221.1"/>
    <property type="molecule type" value="Genomic_DNA"/>
</dbReference>
<evidence type="ECO:0000313" key="2">
    <source>
        <dbReference type="EMBL" id="PWN19221.1"/>
    </source>
</evidence>